<keyword evidence="1" id="KW-1133">Transmembrane helix</keyword>
<evidence type="ECO:0000256" key="1">
    <source>
        <dbReference type="SAM" id="Phobius"/>
    </source>
</evidence>
<name>A0AAN9SHB9_PSOTE</name>
<keyword evidence="1" id="KW-0812">Transmembrane</keyword>
<dbReference type="PANTHER" id="PTHR33674:SF3">
    <property type="entry name" value="YIPPEE DOMAIN-CONTAINING PROTEIN"/>
    <property type="match status" value="1"/>
</dbReference>
<reference evidence="2 3" key="1">
    <citation type="submission" date="2024-01" db="EMBL/GenBank/DDBJ databases">
        <title>The genomes of 5 underutilized Papilionoideae crops provide insights into root nodulation and disease resistanc.</title>
        <authorList>
            <person name="Jiang F."/>
        </authorList>
    </citation>
    <scope>NUCLEOTIDE SEQUENCE [LARGE SCALE GENOMIC DNA]</scope>
    <source>
        <strain evidence="2">DUOXIRENSHENG_FW03</strain>
        <tissue evidence="2">Leaves</tissue>
    </source>
</reference>
<dbReference type="AlphaFoldDB" id="A0AAN9SHB9"/>
<comment type="caution">
    <text evidence="2">The sequence shown here is derived from an EMBL/GenBank/DDBJ whole genome shotgun (WGS) entry which is preliminary data.</text>
</comment>
<protein>
    <submittedName>
        <fullName evidence="2">Uncharacterized protein</fullName>
    </submittedName>
</protein>
<proteinExistence type="predicted"/>
<feature type="transmembrane region" description="Helical" evidence="1">
    <location>
        <begin position="16"/>
        <end position="44"/>
    </location>
</feature>
<dbReference type="PANTHER" id="PTHR33674">
    <property type="entry name" value="METHIONINE-S-OXIDE REDUCTASE"/>
    <property type="match status" value="1"/>
</dbReference>
<evidence type="ECO:0000313" key="3">
    <source>
        <dbReference type="Proteomes" id="UP001386955"/>
    </source>
</evidence>
<sequence>MSQADVSYSVSEICNLFFWGLILLAVLLFCVAWLCNFVCVNVMVVCMLTFFDLLSTNVDVLSEFRAVGLLNGACGCGPVFYNGVFVDLAKLGNEAYFLCGSCGYPLNLISSNRITSNIASEYQKSVKKGSISFSSVDLSRFTQIDEINCLPVSWFNRSKTKLLCRKCGVHIGYGYGGESHALCGFESPTSSTSQRKFTIKIRSLQPSSEES</sequence>
<keyword evidence="1" id="KW-0472">Membrane</keyword>
<organism evidence="2 3">
    <name type="scientific">Psophocarpus tetragonolobus</name>
    <name type="common">Winged bean</name>
    <name type="synonym">Dolichos tetragonolobus</name>
    <dbReference type="NCBI Taxonomy" id="3891"/>
    <lineage>
        <taxon>Eukaryota</taxon>
        <taxon>Viridiplantae</taxon>
        <taxon>Streptophyta</taxon>
        <taxon>Embryophyta</taxon>
        <taxon>Tracheophyta</taxon>
        <taxon>Spermatophyta</taxon>
        <taxon>Magnoliopsida</taxon>
        <taxon>eudicotyledons</taxon>
        <taxon>Gunneridae</taxon>
        <taxon>Pentapetalae</taxon>
        <taxon>rosids</taxon>
        <taxon>fabids</taxon>
        <taxon>Fabales</taxon>
        <taxon>Fabaceae</taxon>
        <taxon>Papilionoideae</taxon>
        <taxon>50 kb inversion clade</taxon>
        <taxon>NPAAA clade</taxon>
        <taxon>indigoferoid/millettioid clade</taxon>
        <taxon>Phaseoleae</taxon>
        <taxon>Psophocarpus</taxon>
    </lineage>
</organism>
<dbReference type="EMBL" id="JAYMYS010000004">
    <property type="protein sequence ID" value="KAK7395584.1"/>
    <property type="molecule type" value="Genomic_DNA"/>
</dbReference>
<dbReference type="Proteomes" id="UP001386955">
    <property type="component" value="Unassembled WGS sequence"/>
</dbReference>
<dbReference type="InterPro" id="IPR045282">
    <property type="entry name" value="At4g08330-like"/>
</dbReference>
<gene>
    <name evidence="2" type="ORF">VNO78_16146</name>
</gene>
<accession>A0AAN9SHB9</accession>
<keyword evidence="3" id="KW-1185">Reference proteome</keyword>
<evidence type="ECO:0000313" key="2">
    <source>
        <dbReference type="EMBL" id="KAK7395584.1"/>
    </source>
</evidence>
<dbReference type="Pfam" id="PF24046">
    <property type="entry name" value="At4g08330"/>
    <property type="match status" value="1"/>
</dbReference>